<proteinExistence type="predicted"/>
<dbReference type="InterPro" id="IPR004960">
    <property type="entry name" value="LipA_acyltrans"/>
</dbReference>
<name>A0A7X0EAX3_9PROT</name>
<keyword evidence="8" id="KW-1185">Reference proteome</keyword>
<dbReference type="PIRSF" id="PIRSF026649">
    <property type="entry name" value="MsbB"/>
    <property type="match status" value="1"/>
</dbReference>
<comment type="subcellular location">
    <subcellularLocation>
        <location evidence="1">Cell inner membrane</location>
    </subcellularLocation>
</comment>
<evidence type="ECO:0000313" key="8">
    <source>
        <dbReference type="Proteomes" id="UP000539175"/>
    </source>
</evidence>
<accession>A0A7X0EAX3</accession>
<keyword evidence="4 7" id="KW-0808">Transferase</keyword>
<dbReference type="RefSeq" id="WP_184796427.1">
    <property type="nucleotide sequence ID" value="NZ_JACIIZ010000001.1"/>
</dbReference>
<evidence type="ECO:0000256" key="6">
    <source>
        <dbReference type="ARBA" id="ARBA00023315"/>
    </source>
</evidence>
<dbReference type="CDD" id="cd07984">
    <property type="entry name" value="LPLAT_LABLAT-like"/>
    <property type="match status" value="1"/>
</dbReference>
<dbReference type="GO" id="GO:0009247">
    <property type="term" value="P:glycolipid biosynthetic process"/>
    <property type="evidence" value="ECO:0007669"/>
    <property type="project" value="UniProtKB-ARBA"/>
</dbReference>
<evidence type="ECO:0000313" key="7">
    <source>
        <dbReference type="EMBL" id="MBB6249570.1"/>
    </source>
</evidence>
<dbReference type="PANTHER" id="PTHR30606:SF9">
    <property type="entry name" value="LIPID A BIOSYNTHESIS LAUROYLTRANSFERASE"/>
    <property type="match status" value="1"/>
</dbReference>
<keyword evidence="5" id="KW-0472">Membrane</keyword>
<dbReference type="Pfam" id="PF03279">
    <property type="entry name" value="Lip_A_acyltrans"/>
    <property type="match status" value="1"/>
</dbReference>
<keyword evidence="6 7" id="KW-0012">Acyltransferase</keyword>
<evidence type="ECO:0000256" key="4">
    <source>
        <dbReference type="ARBA" id="ARBA00022679"/>
    </source>
</evidence>
<gene>
    <name evidence="7" type="ORF">FHS74_000103</name>
</gene>
<sequence>MATNSPLRAALSRNVRYPLEALAIRGLFGFLSLLPADSASDLGGWVGRTLGPRLKANRRVQRNLEQAMPELDAAGRARVGRESWDTLGRIMAEYAHFKTISAEWEDRVDFVGAEHLAGLRDDGKPGIVLTGHFGNWEMAGLASHKMDLLITIIYRAPNNPWVDRLLLRARSDLGNSLVPKGRSAAKTILATVRGGGHLGVLADQKLNEGIPVPFLGRDAMTGTITADMVLRHGAVVVPVKVTRPGKGARFRIEAMPPLTFAPTGDRAADIYAITLQINQVFETWVREDPGQWLWTHRRWPK</sequence>
<dbReference type="PANTHER" id="PTHR30606">
    <property type="entry name" value="LIPID A BIOSYNTHESIS LAUROYL ACYLTRANSFERASE"/>
    <property type="match status" value="1"/>
</dbReference>
<dbReference type="EC" id="2.3.1.241" evidence="7"/>
<comment type="caution">
    <text evidence="7">The sequence shown here is derived from an EMBL/GenBank/DDBJ whole genome shotgun (WGS) entry which is preliminary data.</text>
</comment>
<protein>
    <submittedName>
        <fullName evidence="7">KDO2-lipid IV(A) lauroyltransferase</fullName>
        <ecNumber evidence="7">2.3.1.241</ecNumber>
    </submittedName>
</protein>
<evidence type="ECO:0000256" key="1">
    <source>
        <dbReference type="ARBA" id="ARBA00004533"/>
    </source>
</evidence>
<keyword evidence="3" id="KW-0997">Cell inner membrane</keyword>
<dbReference type="GO" id="GO:0005886">
    <property type="term" value="C:plasma membrane"/>
    <property type="evidence" value="ECO:0007669"/>
    <property type="project" value="UniProtKB-SubCell"/>
</dbReference>
<dbReference type="AlphaFoldDB" id="A0A7X0EAX3"/>
<reference evidence="7 8" key="1">
    <citation type="submission" date="2020-08" db="EMBL/GenBank/DDBJ databases">
        <title>Genomic Encyclopedia of Type Strains, Phase IV (KMG-IV): sequencing the most valuable type-strain genomes for metagenomic binning, comparative biology and taxonomic classification.</title>
        <authorList>
            <person name="Goeker M."/>
        </authorList>
    </citation>
    <scope>NUCLEOTIDE SEQUENCE [LARGE SCALE GENOMIC DNA]</scope>
    <source>
        <strain evidence="7 8">DSM 22198</strain>
    </source>
</reference>
<evidence type="ECO:0000256" key="5">
    <source>
        <dbReference type="ARBA" id="ARBA00023136"/>
    </source>
</evidence>
<dbReference type="Proteomes" id="UP000539175">
    <property type="component" value="Unassembled WGS sequence"/>
</dbReference>
<organism evidence="7 8">
    <name type="scientific">Nitrospirillum iridis</name>
    <dbReference type="NCBI Taxonomy" id="765888"/>
    <lineage>
        <taxon>Bacteria</taxon>
        <taxon>Pseudomonadati</taxon>
        <taxon>Pseudomonadota</taxon>
        <taxon>Alphaproteobacteria</taxon>
        <taxon>Rhodospirillales</taxon>
        <taxon>Azospirillaceae</taxon>
        <taxon>Nitrospirillum</taxon>
    </lineage>
</organism>
<evidence type="ECO:0000256" key="2">
    <source>
        <dbReference type="ARBA" id="ARBA00022475"/>
    </source>
</evidence>
<evidence type="ECO:0000256" key="3">
    <source>
        <dbReference type="ARBA" id="ARBA00022519"/>
    </source>
</evidence>
<dbReference type="GO" id="GO:0008913">
    <property type="term" value="F:Kdo2-lipid IVA acyltransferase activity"/>
    <property type="evidence" value="ECO:0007669"/>
    <property type="project" value="UniProtKB-EC"/>
</dbReference>
<dbReference type="EMBL" id="JACIIZ010000001">
    <property type="protein sequence ID" value="MBB6249570.1"/>
    <property type="molecule type" value="Genomic_DNA"/>
</dbReference>
<keyword evidence="2" id="KW-1003">Cell membrane</keyword>